<gene>
    <name evidence="2" type="ORF">LACBIDRAFT_324374</name>
</gene>
<reference evidence="2 3" key="1">
    <citation type="journal article" date="2008" name="Nature">
        <title>The genome of Laccaria bicolor provides insights into mycorrhizal symbiosis.</title>
        <authorList>
            <person name="Martin F."/>
            <person name="Aerts A."/>
            <person name="Ahren D."/>
            <person name="Brun A."/>
            <person name="Danchin E.G.J."/>
            <person name="Duchaussoy F."/>
            <person name="Gibon J."/>
            <person name="Kohler A."/>
            <person name="Lindquist E."/>
            <person name="Pereda V."/>
            <person name="Salamov A."/>
            <person name="Shapiro H.J."/>
            <person name="Wuyts J."/>
            <person name="Blaudez D."/>
            <person name="Buee M."/>
            <person name="Brokstein P."/>
            <person name="Canbaeck B."/>
            <person name="Cohen D."/>
            <person name="Courty P.E."/>
            <person name="Coutinho P.M."/>
            <person name="Delaruelle C."/>
            <person name="Detter J.C."/>
            <person name="Deveau A."/>
            <person name="DiFazio S."/>
            <person name="Duplessis S."/>
            <person name="Fraissinet-Tachet L."/>
            <person name="Lucic E."/>
            <person name="Frey-Klett P."/>
            <person name="Fourrey C."/>
            <person name="Feussner I."/>
            <person name="Gay G."/>
            <person name="Grimwood J."/>
            <person name="Hoegger P.J."/>
            <person name="Jain P."/>
            <person name="Kilaru S."/>
            <person name="Labbe J."/>
            <person name="Lin Y.C."/>
            <person name="Legue V."/>
            <person name="Le Tacon F."/>
            <person name="Marmeisse R."/>
            <person name="Melayah D."/>
            <person name="Montanini B."/>
            <person name="Muratet M."/>
            <person name="Nehls U."/>
            <person name="Niculita-Hirzel H."/>
            <person name="Oudot-Le Secq M.P."/>
            <person name="Peter M."/>
            <person name="Quesneville H."/>
            <person name="Rajashekar B."/>
            <person name="Reich M."/>
            <person name="Rouhier N."/>
            <person name="Schmutz J."/>
            <person name="Yin T."/>
            <person name="Chalot M."/>
            <person name="Henrissat B."/>
            <person name="Kuees U."/>
            <person name="Lucas S."/>
            <person name="Van de Peer Y."/>
            <person name="Podila G.K."/>
            <person name="Polle A."/>
            <person name="Pukkila P.J."/>
            <person name="Richardson P.M."/>
            <person name="Rouze P."/>
            <person name="Sanders I.R."/>
            <person name="Stajich J.E."/>
            <person name="Tunlid A."/>
            <person name="Tuskan G."/>
            <person name="Grigoriev I.V."/>
        </authorList>
    </citation>
    <scope>NUCLEOTIDE SEQUENCE [LARGE SCALE GENOMIC DNA]</scope>
    <source>
        <strain evidence="3">S238N-H82 / ATCC MYA-4686</strain>
    </source>
</reference>
<feature type="transmembrane region" description="Helical" evidence="1">
    <location>
        <begin position="292"/>
        <end position="309"/>
    </location>
</feature>
<dbReference type="GeneID" id="6073337"/>
<dbReference type="RefSeq" id="XP_001877564.1">
    <property type="nucleotide sequence ID" value="XM_001877529.1"/>
</dbReference>
<dbReference type="Proteomes" id="UP000001194">
    <property type="component" value="Unassembled WGS sequence"/>
</dbReference>
<keyword evidence="1" id="KW-0812">Transmembrane</keyword>
<protein>
    <submittedName>
        <fullName evidence="2">Predicted protein</fullName>
    </submittedName>
</protein>
<proteinExistence type="predicted"/>
<dbReference type="EMBL" id="DS547095">
    <property type="protein sequence ID" value="EDR11667.1"/>
    <property type="molecule type" value="Genomic_DNA"/>
</dbReference>
<evidence type="ECO:0000256" key="1">
    <source>
        <dbReference type="SAM" id="Phobius"/>
    </source>
</evidence>
<feature type="transmembrane region" description="Helical" evidence="1">
    <location>
        <begin position="315"/>
        <end position="335"/>
    </location>
</feature>
<keyword evidence="1" id="KW-1133">Transmembrane helix</keyword>
<dbReference type="InParanoid" id="B0D1M5"/>
<evidence type="ECO:0000313" key="3">
    <source>
        <dbReference type="Proteomes" id="UP000001194"/>
    </source>
</evidence>
<keyword evidence="1" id="KW-0472">Membrane</keyword>
<accession>B0D1M5</accession>
<dbReference type="KEGG" id="lbc:LACBIDRAFT_324374"/>
<name>B0D1M5_LACBS</name>
<feature type="transmembrane region" description="Helical" evidence="1">
    <location>
        <begin position="196"/>
        <end position="226"/>
    </location>
</feature>
<keyword evidence="3" id="KW-1185">Reference proteome</keyword>
<dbReference type="OrthoDB" id="3037019at2759"/>
<dbReference type="AlphaFoldDB" id="B0D1M5"/>
<evidence type="ECO:0000313" key="2">
    <source>
        <dbReference type="EMBL" id="EDR11667.1"/>
    </source>
</evidence>
<organism evidence="3">
    <name type="scientific">Laccaria bicolor (strain S238N-H82 / ATCC MYA-4686)</name>
    <name type="common">Bicoloured deceiver</name>
    <name type="synonym">Laccaria laccata var. bicolor</name>
    <dbReference type="NCBI Taxonomy" id="486041"/>
    <lineage>
        <taxon>Eukaryota</taxon>
        <taxon>Fungi</taxon>
        <taxon>Dikarya</taxon>
        <taxon>Basidiomycota</taxon>
        <taxon>Agaricomycotina</taxon>
        <taxon>Agaricomycetes</taxon>
        <taxon>Agaricomycetidae</taxon>
        <taxon>Agaricales</taxon>
        <taxon>Agaricineae</taxon>
        <taxon>Hydnangiaceae</taxon>
        <taxon>Laccaria</taxon>
    </lineage>
</organism>
<dbReference type="HOGENOM" id="CLU_061000_0_0_1"/>
<sequence>MAPWPGKALVIAAPHGCQFVQKGCAFPAYLPQFHYPFTRSRHRQVIIKLASEGSPVNMLQREGAFAATVYGRYLTTCLEIFDDPNIIAMTRHVTANVLSLRPTQTPWFFPNDPFGKYSTGIQDNHPVFQILRYGLAIRVPGFEDLDSLSSFLLAAYGSIQWSPAQAMPNLSPGRLNSTSPNFGFSNITAKLARFSLVAAFLIAHVCWATFSLIAILRTIVGVVYTVRFLTLPSTSKAAPDAVGNHPYGDDHIQSCYIWDNESNVNVANRVKRDAINLRKTFDRVAVLARDSIVYFIGAFCILLVDLIYWEYGKAWTPPALITPGAVFACVGLWLGDSLGTMRGISRPMAFARFAGNQMTVVRTGEETMSGEVIPDETQPNADP</sequence>